<name>K2JK82_9GAMM</name>
<keyword evidence="1" id="KW-0732">Signal</keyword>
<dbReference type="RefSeq" id="WP_008488583.1">
    <property type="nucleotide sequence ID" value="NZ_AMRG01000007.1"/>
</dbReference>
<organism evidence="2 3">
    <name type="scientific">Idiomarina xiamenensis 10-D-4</name>
    <dbReference type="NCBI Taxonomy" id="740709"/>
    <lineage>
        <taxon>Bacteria</taxon>
        <taxon>Pseudomonadati</taxon>
        <taxon>Pseudomonadota</taxon>
        <taxon>Gammaproteobacteria</taxon>
        <taxon>Alteromonadales</taxon>
        <taxon>Idiomarinaceae</taxon>
        <taxon>Idiomarina</taxon>
    </lineage>
</organism>
<dbReference type="STRING" id="740709.A10D4_06986"/>
<feature type="chain" id="PRO_5003861534" evidence="1">
    <location>
        <begin position="17"/>
        <end position="349"/>
    </location>
</feature>
<keyword evidence="3" id="KW-1185">Reference proteome</keyword>
<sequence>MWMLGLPFGLASQALASEVSSASVALTVLPSDQQQTHWMAVNAINQQTVWISGSQGRVARTTDAGKTWQYFQPGPSDLQFRDIAALDDRVAYALSVGENGRSRIYSTHNGGRSWQQRYRADADRFLNCFAFSDSGEAWVYGDTVNEQWTIVRSADGRNWLTAASAISEPAQANEGGFASGGGCVRYANETWAMVTGNADKARLLLKGRFGIRFQVVDTPMSAGPMAGITSVWPTSPDSGYIVGGNLQQDEATGPRLYHYQEKQFSALAEPPLAGGALYHVSLADNYLLVNNPAGAALLALTDDHDPAHKASSPQWQSVSTANVWSSSCISRRCWLVGKDGYVAYFSLPN</sequence>
<protein>
    <submittedName>
        <fullName evidence="2">BNR repeat-containing protein</fullName>
    </submittedName>
</protein>
<evidence type="ECO:0000313" key="3">
    <source>
        <dbReference type="Proteomes" id="UP000014115"/>
    </source>
</evidence>
<dbReference type="EMBL" id="AMRG01000007">
    <property type="protein sequence ID" value="EKE83871.1"/>
    <property type="molecule type" value="Genomic_DNA"/>
</dbReference>
<reference evidence="2 3" key="1">
    <citation type="journal article" date="2012" name="J. Bacteriol.">
        <title>Genome Sequence of Idiomarina xiamenensis Type Strain 10-D-4.</title>
        <authorList>
            <person name="Lai Q."/>
            <person name="Wang L."/>
            <person name="Wang W."/>
            <person name="Shao Z."/>
        </authorList>
    </citation>
    <scope>NUCLEOTIDE SEQUENCE [LARGE SCALE GENOMIC DNA]</scope>
    <source>
        <strain evidence="2 3">10-D-4</strain>
    </source>
</reference>
<evidence type="ECO:0000313" key="2">
    <source>
        <dbReference type="EMBL" id="EKE83871.1"/>
    </source>
</evidence>
<feature type="signal peptide" evidence="1">
    <location>
        <begin position="1"/>
        <end position="16"/>
    </location>
</feature>
<dbReference type="SUPFAM" id="SSF110296">
    <property type="entry name" value="Oligoxyloglucan reducing end-specific cellobiohydrolase"/>
    <property type="match status" value="1"/>
</dbReference>
<dbReference type="PATRIC" id="fig|740709.3.peg.1421"/>
<proteinExistence type="predicted"/>
<dbReference type="Proteomes" id="UP000014115">
    <property type="component" value="Unassembled WGS sequence"/>
</dbReference>
<evidence type="ECO:0000256" key="1">
    <source>
        <dbReference type="SAM" id="SignalP"/>
    </source>
</evidence>
<accession>K2JK82</accession>
<dbReference type="PANTHER" id="PTHR47199:SF2">
    <property type="entry name" value="PHOTOSYSTEM II STABILITY_ASSEMBLY FACTOR HCF136, CHLOROPLASTIC"/>
    <property type="match status" value="1"/>
</dbReference>
<dbReference type="eggNOG" id="COG4447">
    <property type="taxonomic scope" value="Bacteria"/>
</dbReference>
<gene>
    <name evidence="2" type="ORF">A10D4_06986</name>
</gene>
<dbReference type="Gene3D" id="2.130.10.10">
    <property type="entry name" value="YVTN repeat-like/Quinoprotein amine dehydrogenase"/>
    <property type="match status" value="1"/>
</dbReference>
<dbReference type="OrthoDB" id="9813892at2"/>
<dbReference type="InterPro" id="IPR015943">
    <property type="entry name" value="WD40/YVTN_repeat-like_dom_sf"/>
</dbReference>
<dbReference type="AlphaFoldDB" id="K2JK82"/>
<comment type="caution">
    <text evidence="2">The sequence shown here is derived from an EMBL/GenBank/DDBJ whole genome shotgun (WGS) entry which is preliminary data.</text>
</comment>
<dbReference type="PANTHER" id="PTHR47199">
    <property type="entry name" value="PHOTOSYSTEM II STABILITY/ASSEMBLY FACTOR HCF136, CHLOROPLASTIC"/>
    <property type="match status" value="1"/>
</dbReference>